<dbReference type="VEuPathDB" id="FungiDB:ASPCADRAFT_9801"/>
<keyword evidence="2" id="KW-1185">Reference proteome</keyword>
<protein>
    <submittedName>
        <fullName evidence="1">Uncharacterized protein</fullName>
    </submittedName>
</protein>
<organism evidence="1 2">
    <name type="scientific">Aspergillus carbonarius (strain ITEM 5010)</name>
    <dbReference type="NCBI Taxonomy" id="602072"/>
    <lineage>
        <taxon>Eukaryota</taxon>
        <taxon>Fungi</taxon>
        <taxon>Dikarya</taxon>
        <taxon>Ascomycota</taxon>
        <taxon>Pezizomycotina</taxon>
        <taxon>Eurotiomycetes</taxon>
        <taxon>Eurotiomycetidae</taxon>
        <taxon>Eurotiales</taxon>
        <taxon>Aspergillaceae</taxon>
        <taxon>Aspergillus</taxon>
        <taxon>Aspergillus subgen. Circumdati</taxon>
    </lineage>
</organism>
<reference evidence="2" key="1">
    <citation type="journal article" date="2017" name="Genome Biol.">
        <title>Comparative genomics reveals high biological diversity and specific adaptations in the industrially and medically important fungal genus Aspergillus.</title>
        <authorList>
            <person name="de Vries R.P."/>
            <person name="Riley R."/>
            <person name="Wiebenga A."/>
            <person name="Aguilar-Osorio G."/>
            <person name="Amillis S."/>
            <person name="Uchima C.A."/>
            <person name="Anderluh G."/>
            <person name="Asadollahi M."/>
            <person name="Askin M."/>
            <person name="Barry K."/>
            <person name="Battaglia E."/>
            <person name="Bayram O."/>
            <person name="Benocci T."/>
            <person name="Braus-Stromeyer S.A."/>
            <person name="Caldana C."/>
            <person name="Canovas D."/>
            <person name="Cerqueira G.C."/>
            <person name="Chen F."/>
            <person name="Chen W."/>
            <person name="Choi C."/>
            <person name="Clum A."/>
            <person name="Dos Santos R.A."/>
            <person name="Damasio A.R."/>
            <person name="Diallinas G."/>
            <person name="Emri T."/>
            <person name="Fekete E."/>
            <person name="Flipphi M."/>
            <person name="Freyberg S."/>
            <person name="Gallo A."/>
            <person name="Gournas C."/>
            <person name="Habgood R."/>
            <person name="Hainaut M."/>
            <person name="Harispe M.L."/>
            <person name="Henrissat B."/>
            <person name="Hilden K.S."/>
            <person name="Hope R."/>
            <person name="Hossain A."/>
            <person name="Karabika E."/>
            <person name="Karaffa L."/>
            <person name="Karanyi Z."/>
            <person name="Krasevec N."/>
            <person name="Kuo A."/>
            <person name="Kusch H."/>
            <person name="LaButti K."/>
            <person name="Lagendijk E.L."/>
            <person name="Lapidus A."/>
            <person name="Levasseur A."/>
            <person name="Lindquist E."/>
            <person name="Lipzen A."/>
            <person name="Logrieco A.F."/>
            <person name="MacCabe A."/>
            <person name="Maekelae M.R."/>
            <person name="Malavazi I."/>
            <person name="Melin P."/>
            <person name="Meyer V."/>
            <person name="Mielnichuk N."/>
            <person name="Miskei M."/>
            <person name="Molnar A.P."/>
            <person name="Mule G."/>
            <person name="Ngan C.Y."/>
            <person name="Orejas M."/>
            <person name="Orosz E."/>
            <person name="Ouedraogo J.P."/>
            <person name="Overkamp K.M."/>
            <person name="Park H.-S."/>
            <person name="Perrone G."/>
            <person name="Piumi F."/>
            <person name="Punt P.J."/>
            <person name="Ram A.F."/>
            <person name="Ramon A."/>
            <person name="Rauscher S."/>
            <person name="Record E."/>
            <person name="Riano-Pachon D.M."/>
            <person name="Robert V."/>
            <person name="Roehrig J."/>
            <person name="Ruller R."/>
            <person name="Salamov A."/>
            <person name="Salih N.S."/>
            <person name="Samson R.A."/>
            <person name="Sandor E."/>
            <person name="Sanguinetti M."/>
            <person name="Schuetze T."/>
            <person name="Sepcic K."/>
            <person name="Shelest E."/>
            <person name="Sherlock G."/>
            <person name="Sophianopoulou V."/>
            <person name="Squina F.M."/>
            <person name="Sun H."/>
            <person name="Susca A."/>
            <person name="Todd R.B."/>
            <person name="Tsang A."/>
            <person name="Unkles S.E."/>
            <person name="van de Wiele N."/>
            <person name="van Rossen-Uffink D."/>
            <person name="Oliveira J.V."/>
            <person name="Vesth T.C."/>
            <person name="Visser J."/>
            <person name="Yu J.-H."/>
            <person name="Zhou M."/>
            <person name="Andersen M.R."/>
            <person name="Archer D.B."/>
            <person name="Baker S.E."/>
            <person name="Benoit I."/>
            <person name="Brakhage A.A."/>
            <person name="Braus G.H."/>
            <person name="Fischer R."/>
            <person name="Frisvad J.C."/>
            <person name="Goldman G.H."/>
            <person name="Houbraken J."/>
            <person name="Oakley B."/>
            <person name="Pocsi I."/>
            <person name="Scazzocchio C."/>
            <person name="Seiboth B."/>
            <person name="vanKuyk P.A."/>
            <person name="Wortman J."/>
            <person name="Dyer P.S."/>
            <person name="Grigoriev I.V."/>
        </authorList>
    </citation>
    <scope>NUCLEOTIDE SEQUENCE [LARGE SCALE GENOMIC DNA]</scope>
    <source>
        <strain evidence="2">ITEM 5010</strain>
    </source>
</reference>
<name>A0A1R3RAC3_ASPC5</name>
<dbReference type="Proteomes" id="UP000188318">
    <property type="component" value="Unassembled WGS sequence"/>
</dbReference>
<evidence type="ECO:0000313" key="1">
    <source>
        <dbReference type="EMBL" id="OOF91407.1"/>
    </source>
</evidence>
<accession>A0A1R3RAC3</accession>
<dbReference type="AlphaFoldDB" id="A0A1R3RAC3"/>
<gene>
    <name evidence="1" type="ORF">ASPCADRAFT_9801</name>
</gene>
<sequence length="127" mass="14415">MISIGNEWAHDGALDADCRLCWKGMRHDEHVFRGLYRLCVKTAHSPVLFTGKHDPIIKASEYMATRKANQMRYRTILPEMLTSFANLVEAVETFLPYDENTTSDPRIASALSKFLLLMGEEGLCDYG</sequence>
<dbReference type="EMBL" id="KV907511">
    <property type="protein sequence ID" value="OOF91407.1"/>
    <property type="molecule type" value="Genomic_DNA"/>
</dbReference>
<proteinExistence type="predicted"/>
<evidence type="ECO:0000313" key="2">
    <source>
        <dbReference type="Proteomes" id="UP000188318"/>
    </source>
</evidence>